<protein>
    <recommendedName>
        <fullName evidence="1">Methyltransferase FkbM domain-containing protein</fullName>
    </recommendedName>
</protein>
<dbReference type="Proteomes" id="UP000283433">
    <property type="component" value="Unassembled WGS sequence"/>
</dbReference>
<dbReference type="GO" id="GO:0006888">
    <property type="term" value="P:endoplasmic reticulum to Golgi vesicle-mediated transport"/>
    <property type="evidence" value="ECO:0007669"/>
    <property type="project" value="TreeGrafter"/>
</dbReference>
<dbReference type="PANTHER" id="PTHR34009">
    <property type="entry name" value="PROTEIN STAR"/>
    <property type="match status" value="1"/>
</dbReference>
<reference evidence="2 3" key="1">
    <citation type="submission" date="2016-07" db="EMBL/GenBank/DDBJ databases">
        <title>Genome of Pelobium manganitolerans.</title>
        <authorList>
            <person name="Wu S."/>
            <person name="Wang G."/>
        </authorList>
    </citation>
    <scope>NUCLEOTIDE SEQUENCE [LARGE SCALE GENOMIC DNA]</scope>
    <source>
        <strain evidence="2 3">YS-25</strain>
    </source>
</reference>
<evidence type="ECO:0000259" key="1">
    <source>
        <dbReference type="Pfam" id="PF05050"/>
    </source>
</evidence>
<sequence>MKHFFRCFFSSIKNFENRFWLPKDGNLTETLDDLSKRKPGISILQLGANDGVNNDPYFDLIKKYNWHGILVEPQPNVFKRLLANYENRNHHLNFANYAVSDKKGVKTMFYLDVPNQTWADGLTSFSKSNILAHIDNGYIEQQLSESGFHFNKEEQLKLIKEIQIECKTVEDIMKDNGLQQVDIIAMDLEGYDHVIVNNLNLNRLTPEIVVYESKYVDFELYKRAVKHLRKYNYTVYKDGQDIFAIRNG</sequence>
<dbReference type="OrthoDB" id="9801609at2"/>
<dbReference type="InterPro" id="IPR006342">
    <property type="entry name" value="FkbM_mtfrase"/>
</dbReference>
<dbReference type="SUPFAM" id="SSF53335">
    <property type="entry name" value="S-adenosyl-L-methionine-dependent methyltransferases"/>
    <property type="match status" value="1"/>
</dbReference>
<organism evidence="2 3">
    <name type="scientific">Pelobium manganitolerans</name>
    <dbReference type="NCBI Taxonomy" id="1842495"/>
    <lineage>
        <taxon>Bacteria</taxon>
        <taxon>Pseudomonadati</taxon>
        <taxon>Bacteroidota</taxon>
        <taxon>Sphingobacteriia</taxon>
        <taxon>Sphingobacteriales</taxon>
        <taxon>Sphingobacteriaceae</taxon>
        <taxon>Pelobium</taxon>
    </lineage>
</organism>
<name>A0A419S1Q1_9SPHI</name>
<dbReference type="AlphaFoldDB" id="A0A419S1Q1"/>
<gene>
    <name evidence="2" type="ORF">BCY91_12245</name>
</gene>
<accession>A0A419S1Q1</accession>
<dbReference type="EMBL" id="MBTA01000030">
    <property type="protein sequence ID" value="RKD12414.1"/>
    <property type="molecule type" value="Genomic_DNA"/>
</dbReference>
<keyword evidence="3" id="KW-1185">Reference proteome</keyword>
<feature type="domain" description="Methyltransferase FkbM" evidence="1">
    <location>
        <begin position="46"/>
        <end position="233"/>
    </location>
</feature>
<evidence type="ECO:0000313" key="3">
    <source>
        <dbReference type="Proteomes" id="UP000283433"/>
    </source>
</evidence>
<dbReference type="GO" id="GO:0005737">
    <property type="term" value="C:cytoplasm"/>
    <property type="evidence" value="ECO:0007669"/>
    <property type="project" value="GOC"/>
</dbReference>
<dbReference type="InterPro" id="IPR029063">
    <property type="entry name" value="SAM-dependent_MTases_sf"/>
</dbReference>
<dbReference type="PANTHER" id="PTHR34009:SF2">
    <property type="entry name" value="PROTEIN STAR"/>
    <property type="match status" value="1"/>
</dbReference>
<dbReference type="NCBIfam" id="TIGR01444">
    <property type="entry name" value="fkbM_fam"/>
    <property type="match status" value="1"/>
</dbReference>
<dbReference type="Pfam" id="PF05050">
    <property type="entry name" value="Methyltransf_21"/>
    <property type="match status" value="1"/>
</dbReference>
<dbReference type="GO" id="GO:0005886">
    <property type="term" value="C:plasma membrane"/>
    <property type="evidence" value="ECO:0007669"/>
    <property type="project" value="TreeGrafter"/>
</dbReference>
<dbReference type="GO" id="GO:0016197">
    <property type="term" value="P:endosomal transport"/>
    <property type="evidence" value="ECO:0007669"/>
    <property type="project" value="TreeGrafter"/>
</dbReference>
<evidence type="ECO:0000313" key="2">
    <source>
        <dbReference type="EMBL" id="RKD12414.1"/>
    </source>
</evidence>
<dbReference type="Gene3D" id="3.40.50.150">
    <property type="entry name" value="Vaccinia Virus protein VP39"/>
    <property type="match status" value="1"/>
</dbReference>
<comment type="caution">
    <text evidence="2">The sequence shown here is derived from an EMBL/GenBank/DDBJ whole genome shotgun (WGS) entry which is preliminary data.</text>
</comment>
<dbReference type="RefSeq" id="WP_120183236.1">
    <property type="nucleotide sequence ID" value="NZ_MBTA01000030.1"/>
</dbReference>
<proteinExistence type="predicted"/>
<dbReference type="InterPro" id="IPR053202">
    <property type="entry name" value="EGF_Rcpt_Signaling_Reg"/>
</dbReference>